<evidence type="ECO:0000313" key="2">
    <source>
        <dbReference type="Proteomes" id="UP000323321"/>
    </source>
</evidence>
<protein>
    <submittedName>
        <fullName evidence="1">Uncharacterized protein</fullName>
    </submittedName>
</protein>
<dbReference type="Pfam" id="PF03318">
    <property type="entry name" value="ETX_MTX2"/>
    <property type="match status" value="1"/>
</dbReference>
<dbReference type="CDD" id="cd20223">
    <property type="entry name" value="PFM_epsilon-toxin-like"/>
    <property type="match status" value="1"/>
</dbReference>
<dbReference type="RefSeq" id="WP_150158641.1">
    <property type="nucleotide sequence ID" value="NZ_QSMZ01000018.1"/>
</dbReference>
<dbReference type="EMBL" id="QSMZ01000018">
    <property type="protein sequence ID" value="KAA6460489.1"/>
    <property type="molecule type" value="Genomic_DNA"/>
</dbReference>
<organism evidence="1 2">
    <name type="scientific">Bacillus cereus</name>
    <dbReference type="NCBI Taxonomy" id="1396"/>
    <lineage>
        <taxon>Bacteria</taxon>
        <taxon>Bacillati</taxon>
        <taxon>Bacillota</taxon>
        <taxon>Bacilli</taxon>
        <taxon>Bacillales</taxon>
        <taxon>Bacillaceae</taxon>
        <taxon>Bacillus</taxon>
        <taxon>Bacillus cereus group</taxon>
    </lineage>
</organism>
<name>A0A9W7UQE0_BACCE</name>
<proteinExistence type="predicted"/>
<reference evidence="1 2" key="1">
    <citation type="submission" date="2018-08" db="EMBL/GenBank/DDBJ databases">
        <title>Bacillus phenotypic plasticity.</title>
        <authorList>
            <person name="Hurtado E."/>
        </authorList>
    </citation>
    <scope>NUCLEOTIDE SEQUENCE [LARGE SCALE GENOMIC DNA]</scope>
    <source>
        <strain evidence="1 2">111b</strain>
    </source>
</reference>
<dbReference type="AlphaFoldDB" id="A0A9W7UQE0"/>
<dbReference type="Gene3D" id="2.170.15.10">
    <property type="entry name" value="Proaerolysin, chain A, domain 3"/>
    <property type="match status" value="1"/>
</dbReference>
<comment type="caution">
    <text evidence="1">The sequence shown here is derived from an EMBL/GenBank/DDBJ whole genome shotgun (WGS) entry which is preliminary data.</text>
</comment>
<accession>A0A9W7UQE0</accession>
<sequence>MERKIMIGALTGALFTLTTTSQIYAQEVQSSKNSSDVKQYSELKKEFALQDIDSRLEKMVDSIPPVFHFPWEITDLLYGKSIEYLGSNINESNVTKVKPLYLGHNIFENTFPIEQTFNTASFSKAVTHTTSTETQFGFKSSITAGGKAGVPFVAEGEWSTTLEFNASHTNTNTTSETTEITAPSQSVRVPANKTYKVEVYFEQKSTSGEVELFADILTGVRSGRSVTSIGNALDKAKDTQGFIKSPIDPNKVRANGTGKFTIEYGTNLVVKTYDITSSKRSNHLVDTKIIPLN</sequence>
<dbReference type="InterPro" id="IPR004991">
    <property type="entry name" value="Aerolysin-like"/>
</dbReference>
<dbReference type="Proteomes" id="UP000323321">
    <property type="component" value="Unassembled WGS sequence"/>
</dbReference>
<gene>
    <name evidence="1" type="ORF">DX932_20005</name>
</gene>
<dbReference type="SUPFAM" id="SSF56973">
    <property type="entry name" value="Aerolisin/ETX pore-forming domain"/>
    <property type="match status" value="1"/>
</dbReference>
<evidence type="ECO:0000313" key="1">
    <source>
        <dbReference type="EMBL" id="KAA6460489.1"/>
    </source>
</evidence>